<reference evidence="2 3" key="1">
    <citation type="submission" date="2019-12" db="EMBL/GenBank/DDBJ databases">
        <authorList>
            <person name="Floudas D."/>
            <person name="Bentzer J."/>
            <person name="Ahren D."/>
            <person name="Johansson T."/>
            <person name="Persson P."/>
            <person name="Tunlid A."/>
        </authorList>
    </citation>
    <scope>NUCLEOTIDE SEQUENCE [LARGE SCALE GENOMIC DNA]</scope>
    <source>
        <strain evidence="2 3">CBS 102.39</strain>
    </source>
</reference>
<dbReference type="AlphaFoldDB" id="A0A8H4VVH6"/>
<keyword evidence="3" id="KW-1185">Reference proteome</keyword>
<name>A0A8H4VVH6_9AGAR</name>
<protein>
    <submittedName>
        <fullName evidence="2">Uncharacterized protein</fullName>
    </submittedName>
</protein>
<feature type="compositionally biased region" description="Polar residues" evidence="1">
    <location>
        <begin position="14"/>
        <end position="24"/>
    </location>
</feature>
<accession>A0A8H4VVH6</accession>
<feature type="region of interest" description="Disordered" evidence="1">
    <location>
        <begin position="1"/>
        <end position="26"/>
    </location>
</feature>
<gene>
    <name evidence="2" type="ORF">D9613_012169</name>
</gene>
<feature type="region of interest" description="Disordered" evidence="1">
    <location>
        <begin position="82"/>
        <end position="108"/>
    </location>
</feature>
<dbReference type="EMBL" id="JAACJL010000004">
    <property type="protein sequence ID" value="KAF4621825.1"/>
    <property type="molecule type" value="Genomic_DNA"/>
</dbReference>
<proteinExistence type="predicted"/>
<evidence type="ECO:0000256" key="1">
    <source>
        <dbReference type="SAM" id="MobiDB-lite"/>
    </source>
</evidence>
<organism evidence="2 3">
    <name type="scientific">Agrocybe pediades</name>
    <dbReference type="NCBI Taxonomy" id="84607"/>
    <lineage>
        <taxon>Eukaryota</taxon>
        <taxon>Fungi</taxon>
        <taxon>Dikarya</taxon>
        <taxon>Basidiomycota</taxon>
        <taxon>Agaricomycotina</taxon>
        <taxon>Agaricomycetes</taxon>
        <taxon>Agaricomycetidae</taxon>
        <taxon>Agaricales</taxon>
        <taxon>Agaricineae</taxon>
        <taxon>Strophariaceae</taxon>
        <taxon>Agrocybe</taxon>
    </lineage>
</organism>
<dbReference type="Proteomes" id="UP000521872">
    <property type="component" value="Unassembled WGS sequence"/>
</dbReference>
<evidence type="ECO:0000313" key="3">
    <source>
        <dbReference type="Proteomes" id="UP000521872"/>
    </source>
</evidence>
<sequence length="257" mass="28261">MTNTIVTKPEQLLRQPSSPTQSPPNIEERARMYDVSRSCLSALAAPPVVAQQTYYTAPGTCTNIASPYSHQSVLGTSQLINSQGAAPSSWDTSSSPTAPEITPQSGGDPFVRFTTHAAVVSNSLNSPCSTCVTVPNMPHIEVAGTRNSRKRFKLHERDSIPGVRNGRKKGSWMEAVNSGDGRSRPWIAPRRLAGRMFQRLELDLVAFDELYSNARRASAPIKPTRKNQFNFPISIHRITRLKASSHVISKRWSPGHD</sequence>
<evidence type="ECO:0000313" key="2">
    <source>
        <dbReference type="EMBL" id="KAF4621825.1"/>
    </source>
</evidence>
<comment type="caution">
    <text evidence="2">The sequence shown here is derived from an EMBL/GenBank/DDBJ whole genome shotgun (WGS) entry which is preliminary data.</text>
</comment>
<feature type="compositionally biased region" description="Polar residues" evidence="1">
    <location>
        <begin position="82"/>
        <end position="105"/>
    </location>
</feature>